<evidence type="ECO:0000256" key="9">
    <source>
        <dbReference type="ARBA" id="ARBA00022833"/>
    </source>
</evidence>
<dbReference type="PROSITE" id="PS00972">
    <property type="entry name" value="USP_1"/>
    <property type="match status" value="1"/>
</dbReference>
<dbReference type="PROSITE" id="PS50235">
    <property type="entry name" value="USP_3"/>
    <property type="match status" value="1"/>
</dbReference>
<dbReference type="GO" id="GO:0005634">
    <property type="term" value="C:nucleus"/>
    <property type="evidence" value="ECO:0007669"/>
    <property type="project" value="TreeGrafter"/>
</dbReference>
<evidence type="ECO:0000256" key="4">
    <source>
        <dbReference type="ARBA" id="ARBA00022723"/>
    </source>
</evidence>
<comment type="catalytic activity">
    <reaction evidence="1">
        <text>Thiol-dependent hydrolysis of ester, thioester, amide, peptide and isopeptide bonds formed by the C-terminal Gly of ubiquitin (a 76-residue protein attached to proteins as an intracellular targeting signal).</text>
        <dbReference type="EC" id="3.4.19.12"/>
    </reaction>
</comment>
<feature type="region of interest" description="Disordered" evidence="10">
    <location>
        <begin position="587"/>
        <end position="652"/>
    </location>
</feature>
<evidence type="ECO:0000259" key="11">
    <source>
        <dbReference type="PROSITE" id="PS50235"/>
    </source>
</evidence>
<dbReference type="OrthoDB" id="289038at2759"/>
<dbReference type="RefSeq" id="XP_029225189.1">
    <property type="nucleotide sequence ID" value="XM_029374699.1"/>
</dbReference>
<keyword evidence="13" id="KW-1185">Reference proteome</keyword>
<dbReference type="InterPro" id="IPR001394">
    <property type="entry name" value="Peptidase_C19_UCH"/>
</dbReference>
<dbReference type="PROSITE" id="PS00973">
    <property type="entry name" value="USP_2"/>
    <property type="match status" value="1"/>
</dbReference>
<feature type="region of interest" description="Disordered" evidence="10">
    <location>
        <begin position="1024"/>
        <end position="1057"/>
    </location>
</feature>
<dbReference type="PANTHER" id="PTHR24006:SF687">
    <property type="entry name" value="UBIQUITIN CARBOXYL-TERMINAL HYDROLASE 10"/>
    <property type="match status" value="1"/>
</dbReference>
<reference evidence="12 13" key="1">
    <citation type="journal article" date="2018" name="BMC Genomics">
        <title>Genomic comparison of Trypanosoma conorhini and Trypanosoma rangeli to Trypanosoma cruzi strains of high and low virulence.</title>
        <authorList>
            <person name="Bradwell K.R."/>
            <person name="Koparde V.N."/>
            <person name="Matveyev A.V."/>
            <person name="Serrano M.G."/>
            <person name="Alves J.M."/>
            <person name="Parikh H."/>
            <person name="Huang B."/>
            <person name="Lee V."/>
            <person name="Espinosa-Alvarez O."/>
            <person name="Ortiz P.A."/>
            <person name="Costa-Martins A.G."/>
            <person name="Teixeira M.M."/>
            <person name="Buck G.A."/>
        </authorList>
    </citation>
    <scope>NUCLEOTIDE SEQUENCE [LARGE SCALE GENOMIC DNA]</scope>
    <source>
        <strain evidence="12 13">025E</strain>
    </source>
</reference>
<keyword evidence="4" id="KW-0479">Metal-binding</keyword>
<comment type="caution">
    <text evidence="12">The sequence shown here is derived from an EMBL/GenBank/DDBJ whole genome shotgun (WGS) entry which is preliminary data.</text>
</comment>
<keyword evidence="8" id="KW-0788">Thiol protease</keyword>
<dbReference type="GO" id="GO:0004843">
    <property type="term" value="F:cysteine-type deubiquitinase activity"/>
    <property type="evidence" value="ECO:0007669"/>
    <property type="project" value="UniProtKB-EC"/>
</dbReference>
<dbReference type="InterPro" id="IPR050164">
    <property type="entry name" value="Peptidase_C19"/>
</dbReference>
<dbReference type="EMBL" id="MKKU01000649">
    <property type="protein sequence ID" value="RNF05140.1"/>
    <property type="molecule type" value="Genomic_DNA"/>
</dbReference>
<dbReference type="PANTHER" id="PTHR24006">
    <property type="entry name" value="UBIQUITIN CARBOXYL-TERMINAL HYDROLASE"/>
    <property type="match status" value="1"/>
</dbReference>
<evidence type="ECO:0000256" key="8">
    <source>
        <dbReference type="ARBA" id="ARBA00022807"/>
    </source>
</evidence>
<protein>
    <recommendedName>
        <fullName evidence="2">ubiquitinyl hydrolase 1</fullName>
        <ecNumber evidence="2">3.4.19.12</ecNumber>
    </recommendedName>
</protein>
<evidence type="ECO:0000256" key="1">
    <source>
        <dbReference type="ARBA" id="ARBA00000707"/>
    </source>
</evidence>
<gene>
    <name evidence="12" type="ORF">Tco025E_07840</name>
</gene>
<keyword evidence="3" id="KW-0645">Protease</keyword>
<dbReference type="InterPro" id="IPR018200">
    <property type="entry name" value="USP_CS"/>
</dbReference>
<evidence type="ECO:0000256" key="2">
    <source>
        <dbReference type="ARBA" id="ARBA00012759"/>
    </source>
</evidence>
<dbReference type="InterPro" id="IPR038765">
    <property type="entry name" value="Papain-like_cys_pep_sf"/>
</dbReference>
<feature type="region of interest" description="Disordered" evidence="10">
    <location>
        <begin position="1333"/>
        <end position="1371"/>
    </location>
</feature>
<evidence type="ECO:0000313" key="13">
    <source>
        <dbReference type="Proteomes" id="UP000284403"/>
    </source>
</evidence>
<keyword evidence="6" id="KW-0833">Ubl conjugation pathway</keyword>
<sequence>MLEADAWVARLPAHLGSAQAAGGAAVPLPAGVLRAAYRLNTPCLCRHSTARNRHANCVAAPRCLAGFLDLATSACVLKDCVADVMGAGPALLPPPPPEAGSPVAEDAANALARAKAPLPRRGIRNLGNTCYLNAILQLLFNIPRVRHEVLSACADSAAESHLCEITDDATQRTEAEAEEAARPMTQALQASGLGELFAEMALTRDGTGANAQPFAAFLSLDTQVQQDAQEFFALLLTWLQHEGGTAVKQTFEGTLLYDRRCGNCHRAFKRAEPFFFLSLPVKSSVEEALSTFLQPEEVEGFMCDGCNLTTTASSCQYLRTLPEVLVLHLNRFTFDTQTQRREKVTRPVSFPLEWDLTDYTNRWQQQQQQQGSEGSDSPVTTTSARDAAHYALMGVVNHIGDTAVSGHYTFHGKLDATAGWYRFDDAEVARLQHRFQGTRASSKEAYMLVYQRRPRGPTTADVQAGVVQLADEARNEAAVTPVALPPRLLRHVQRLNHELEVRRQTWEMRRAEVTAFLQQWGELARKLFGGTAGNGATTATTSGSEEEAAGVPGSSELGEFFAVPSSWLRLLGRGFLPAYVDVQRHKDGEKRKKRLRNNASSRLDLDEMPGADPSNSSSLPKPETWEEAGGAASTQPLHGAAATRRGDGDGGAEVANADTLLFEEPPRELLLAHMESLRCPHGKLAPWAPYKLLPSALSAGLASLLNTMSSLAATLPNAEEASPASLGWRIGEYACEACTRTMAAEVLRLKQSWEEERAAVAMLGGTQAAPNANCGSDRTATNNAATAPSEARGAEEAAVYVSNDVLEFWEGFRAAHAKWKEIVRRQGFTGLVAASRMEKAAVEHSSDKQVPSLLLPECGKLLCEHRLLAPSAAVQVVPAAVWRYLRECVVMPLCSAGDHDAGAASLERLLPYLPVEQTSRCPSCIQDTVSSTAQRHHARMSRIGEAKRFPTLAAAAQALAMTPAEMREQHPNRLMWKRNLERLHRDHHRSWEKQQAAVIASLEAQVATLARAAEEERQAAAAWEAKRVRRGGHRRRAKDAGSRTAAQGAAQVPPPSLPAVATPLQQAEEALAAARAAACPDLCQSYGCVPMWWVAHWRRWSMDVDGALPPPPPMDHEALRCPHGGTLLAPHLLNPADPFWEARSVARHLVQILRRRSTSDDAAPEATAPDDDSLSLLPPLLLLPLAEFIDLLETYGESKMLLPPPPAEDEHADDLLRRVNPGTTTLFVERNTDRGFAPPTCDDCAAALLEGVKESMRCFFNGSLRLQLRLRRSRKNLYEASDVLRDLHHTTTLGELKQAISRLVAENHGLLLPPQEMELLRGRKPLRTQRTCTVEKGGHNSRPSGARNAAAPSALDATAAPTSSQVDDEDDGTLFDYGLSSGDALTVNATERVLAKIADAVEVPEVWEEVPAELLQPPLQESVTAFGATRLYGAVDKRRQDSSAAAAAGAAAAETKAEVACDVCTFLNPAGRRRCEMCEGPLKQ</sequence>
<dbReference type="GO" id="GO:0006508">
    <property type="term" value="P:proteolysis"/>
    <property type="evidence" value="ECO:0007669"/>
    <property type="project" value="UniProtKB-KW"/>
</dbReference>
<evidence type="ECO:0000256" key="6">
    <source>
        <dbReference type="ARBA" id="ARBA00022786"/>
    </source>
</evidence>
<evidence type="ECO:0000256" key="3">
    <source>
        <dbReference type="ARBA" id="ARBA00022670"/>
    </source>
</evidence>
<feature type="compositionally biased region" description="Low complexity" evidence="10">
    <location>
        <begin position="1349"/>
        <end position="1364"/>
    </location>
</feature>
<feature type="compositionally biased region" description="Basic residues" evidence="10">
    <location>
        <begin position="1027"/>
        <end position="1037"/>
    </location>
</feature>
<dbReference type="EC" id="3.4.19.12" evidence="2"/>
<organism evidence="12 13">
    <name type="scientific">Trypanosoma conorhini</name>
    <dbReference type="NCBI Taxonomy" id="83891"/>
    <lineage>
        <taxon>Eukaryota</taxon>
        <taxon>Discoba</taxon>
        <taxon>Euglenozoa</taxon>
        <taxon>Kinetoplastea</taxon>
        <taxon>Metakinetoplastina</taxon>
        <taxon>Trypanosomatida</taxon>
        <taxon>Trypanosomatidae</taxon>
        <taxon>Trypanosoma</taxon>
    </lineage>
</organism>
<dbReference type="Gene3D" id="3.90.70.10">
    <property type="entry name" value="Cysteine proteinases"/>
    <property type="match status" value="1"/>
</dbReference>
<evidence type="ECO:0000313" key="12">
    <source>
        <dbReference type="EMBL" id="RNF05140.1"/>
    </source>
</evidence>
<dbReference type="Proteomes" id="UP000284403">
    <property type="component" value="Unassembled WGS sequence"/>
</dbReference>
<dbReference type="InterPro" id="IPR028889">
    <property type="entry name" value="USP"/>
</dbReference>
<dbReference type="GO" id="GO:0005829">
    <property type="term" value="C:cytosol"/>
    <property type="evidence" value="ECO:0007669"/>
    <property type="project" value="TreeGrafter"/>
</dbReference>
<name>A0A422NI33_9TRYP</name>
<evidence type="ECO:0000256" key="10">
    <source>
        <dbReference type="SAM" id="MobiDB-lite"/>
    </source>
</evidence>
<dbReference type="SUPFAM" id="SSF54001">
    <property type="entry name" value="Cysteine proteinases"/>
    <property type="match status" value="1"/>
</dbReference>
<keyword evidence="9" id="KW-0862">Zinc</keyword>
<proteinExistence type="predicted"/>
<dbReference type="SMART" id="SM00547">
    <property type="entry name" value="ZnF_RBZ"/>
    <property type="match status" value="1"/>
</dbReference>
<dbReference type="GeneID" id="40321451"/>
<feature type="domain" description="USP" evidence="11">
    <location>
        <begin position="121"/>
        <end position="453"/>
    </location>
</feature>
<evidence type="ECO:0000256" key="7">
    <source>
        <dbReference type="ARBA" id="ARBA00022801"/>
    </source>
</evidence>
<evidence type="ECO:0000256" key="5">
    <source>
        <dbReference type="ARBA" id="ARBA00022771"/>
    </source>
</evidence>
<keyword evidence="7 12" id="KW-0378">Hydrolase</keyword>
<dbReference type="GO" id="GO:0016579">
    <property type="term" value="P:protein deubiquitination"/>
    <property type="evidence" value="ECO:0007669"/>
    <property type="project" value="InterPro"/>
</dbReference>
<dbReference type="Pfam" id="PF00443">
    <property type="entry name" value="UCH"/>
    <property type="match status" value="1"/>
</dbReference>
<accession>A0A422NI33</accession>
<keyword evidence="5" id="KW-0863">Zinc-finger</keyword>
<dbReference type="InterPro" id="IPR001876">
    <property type="entry name" value="Znf_RanBP2"/>
</dbReference>
<dbReference type="GO" id="GO:0008270">
    <property type="term" value="F:zinc ion binding"/>
    <property type="evidence" value="ECO:0007669"/>
    <property type="project" value="UniProtKB-KW"/>
</dbReference>